<evidence type="ECO:0000313" key="14">
    <source>
        <dbReference type="EMBL" id="OOR83400.1"/>
    </source>
</evidence>
<dbReference type="PANTHER" id="PTHR30614">
    <property type="entry name" value="MEMBRANE COMPONENT OF AMINO ACID ABC TRANSPORTER"/>
    <property type="match status" value="1"/>
</dbReference>
<feature type="transmembrane region" description="Helical" evidence="12">
    <location>
        <begin position="162"/>
        <end position="184"/>
    </location>
</feature>
<dbReference type="FunFam" id="1.10.3720.10:FF:000006">
    <property type="entry name" value="Glutamate/aspartate ABC transporter, permease protein GltK"/>
    <property type="match status" value="1"/>
</dbReference>
<reference evidence="15 17" key="2">
    <citation type="submission" date="2023-12" db="EMBL/GenBank/DDBJ databases">
        <title>Genome sequencing and assembly of bacterial species from a model synthetic community.</title>
        <authorList>
            <person name="Hogle S.L."/>
        </authorList>
    </citation>
    <scope>NUCLEOTIDE SEQUENCE [LARGE SCALE GENOMIC DNA]</scope>
    <source>
        <strain evidence="15 17">HAMBI_2792</strain>
    </source>
</reference>
<organism evidence="14 16">
    <name type="scientific">Moraxella canis</name>
    <dbReference type="NCBI Taxonomy" id="90239"/>
    <lineage>
        <taxon>Bacteria</taxon>
        <taxon>Pseudomonadati</taxon>
        <taxon>Pseudomonadota</taxon>
        <taxon>Gammaproteobacteria</taxon>
        <taxon>Moraxellales</taxon>
        <taxon>Moraxellaceae</taxon>
        <taxon>Moraxella</taxon>
    </lineage>
</organism>
<feature type="transmembrane region" description="Helical" evidence="12">
    <location>
        <begin position="95"/>
        <end position="113"/>
    </location>
</feature>
<evidence type="ECO:0000256" key="9">
    <source>
        <dbReference type="ARBA" id="ARBA00060298"/>
    </source>
</evidence>
<evidence type="ECO:0000256" key="7">
    <source>
        <dbReference type="ARBA" id="ARBA00022989"/>
    </source>
</evidence>
<dbReference type="GO" id="GO:0022857">
    <property type="term" value="F:transmembrane transporter activity"/>
    <property type="evidence" value="ECO:0007669"/>
    <property type="project" value="InterPro"/>
</dbReference>
<evidence type="ECO:0000256" key="8">
    <source>
        <dbReference type="ARBA" id="ARBA00023136"/>
    </source>
</evidence>
<dbReference type="InterPro" id="IPR010065">
    <property type="entry name" value="AA_ABC_transptr_permease_3TM"/>
</dbReference>
<dbReference type="PROSITE" id="PS50928">
    <property type="entry name" value="ABC_TM1"/>
    <property type="match status" value="1"/>
</dbReference>
<evidence type="ECO:0000256" key="2">
    <source>
        <dbReference type="ARBA" id="ARBA00010072"/>
    </source>
</evidence>
<dbReference type="CDD" id="cd06261">
    <property type="entry name" value="TM_PBP2"/>
    <property type="match status" value="1"/>
</dbReference>
<dbReference type="GO" id="GO:0006865">
    <property type="term" value="P:amino acid transport"/>
    <property type="evidence" value="ECO:0007669"/>
    <property type="project" value="UniProtKB-KW"/>
</dbReference>
<evidence type="ECO:0000313" key="16">
    <source>
        <dbReference type="Proteomes" id="UP000190322"/>
    </source>
</evidence>
<dbReference type="PANTHER" id="PTHR30614:SF1">
    <property type="entry name" value="GLUTAMATE_ASPARTATE IMPORT PERMEASE PROTEIN GLTK"/>
    <property type="match status" value="1"/>
</dbReference>
<keyword evidence="4" id="KW-1003">Cell membrane</keyword>
<dbReference type="GO" id="GO:0043190">
    <property type="term" value="C:ATP-binding cassette (ABC) transporter complex"/>
    <property type="evidence" value="ECO:0007669"/>
    <property type="project" value="InterPro"/>
</dbReference>
<dbReference type="Pfam" id="PF00528">
    <property type="entry name" value="BPD_transp_1"/>
    <property type="match status" value="1"/>
</dbReference>
<sequence>MEVSMLNEIQTAAPILLSGLSITFKVLFFAVLGGLLLGTVLALMRLSGKAILAVPARLYVNYFRSVPLLLVLLWFYFAVPMMYTMATGNYLTVDAKFMSCTIAFIMFEAAYFAEIVRAGIQSIGKGQINAAKALGMTYSQTMRLIILPQAFRKMLPLVLQQSIILFQDTTLVFAVGLVDLFRAAYVRGELMGLLEFYILSAGAVYFIISLIASKGVARLQKNLRV</sequence>
<keyword evidence="8 12" id="KW-0472">Membrane</keyword>
<keyword evidence="7 12" id="KW-1133">Transmembrane helix</keyword>
<keyword evidence="3 12" id="KW-0813">Transport</keyword>
<dbReference type="SUPFAM" id="SSF161098">
    <property type="entry name" value="MetI-like"/>
    <property type="match status" value="1"/>
</dbReference>
<comment type="subcellular location">
    <subcellularLocation>
        <location evidence="1">Cell inner membrane</location>
        <topology evidence="1">Multi-pass membrane protein</topology>
    </subcellularLocation>
    <subcellularLocation>
        <location evidence="12">Cell membrane</location>
        <topology evidence="12">Multi-pass membrane protein</topology>
    </subcellularLocation>
</comment>
<dbReference type="OrthoDB" id="9771188at2"/>
<feature type="transmembrane region" description="Helical" evidence="12">
    <location>
        <begin position="196"/>
        <end position="217"/>
    </location>
</feature>
<protein>
    <recommendedName>
        <fullName evidence="11">Glutamate/aspartate import permease protein GltK</fullName>
    </recommendedName>
</protein>
<dbReference type="Proteomes" id="UP000190322">
    <property type="component" value="Unassembled WGS sequence"/>
</dbReference>
<evidence type="ECO:0000256" key="12">
    <source>
        <dbReference type="RuleBase" id="RU363032"/>
    </source>
</evidence>
<evidence type="ECO:0000256" key="5">
    <source>
        <dbReference type="ARBA" id="ARBA00022692"/>
    </source>
</evidence>
<name>A0A1S9ZJ36_9GAMM</name>
<comment type="function">
    <text evidence="9">Part of the ABC transporter complex GltIJKL involved in glutamate and aspartate uptake. Probably responsible for the translocation of the substrate across the membrane.</text>
</comment>
<comment type="subunit">
    <text evidence="10">The complex is composed of two ATP-binding proteins (GltL), two transmembrane proteins (GltJ and GltK) and a solute-binding protein (GltI).</text>
</comment>
<keyword evidence="6" id="KW-0029">Amino-acid transport</keyword>
<dbReference type="Gene3D" id="1.10.3720.10">
    <property type="entry name" value="MetI-like"/>
    <property type="match status" value="1"/>
</dbReference>
<gene>
    <name evidence="14" type="ORF">B0180_07525</name>
    <name evidence="15" type="ORF">U0021_00685</name>
</gene>
<accession>A0A1S9ZJ36</accession>
<evidence type="ECO:0000313" key="15">
    <source>
        <dbReference type="EMBL" id="WQE04153.1"/>
    </source>
</evidence>
<dbReference type="EMBL" id="CP139961">
    <property type="protein sequence ID" value="WQE04153.1"/>
    <property type="molecule type" value="Genomic_DNA"/>
</dbReference>
<evidence type="ECO:0000256" key="6">
    <source>
        <dbReference type="ARBA" id="ARBA00022970"/>
    </source>
</evidence>
<feature type="domain" description="ABC transmembrane type-1" evidence="13">
    <location>
        <begin position="20"/>
        <end position="217"/>
    </location>
</feature>
<keyword evidence="17" id="KW-1185">Reference proteome</keyword>
<feature type="transmembrane region" description="Helical" evidence="12">
    <location>
        <begin position="20"/>
        <end position="44"/>
    </location>
</feature>
<proteinExistence type="inferred from homology"/>
<feature type="transmembrane region" description="Helical" evidence="12">
    <location>
        <begin position="65"/>
        <end position="83"/>
    </location>
</feature>
<reference evidence="14 16" key="1">
    <citation type="submission" date="2017-02" db="EMBL/GenBank/DDBJ databases">
        <title>Draft genome sequence of Moraxella canis CCUG 8415A type strain.</title>
        <authorList>
            <person name="Engstrom-Jakobsson H."/>
            <person name="Salva-Serra F."/>
            <person name="Thorell K."/>
            <person name="Gonzales-Siles L."/>
            <person name="Karlsson R."/>
            <person name="Boulund F."/>
            <person name="Engstrand L."/>
            <person name="Moore E."/>
        </authorList>
    </citation>
    <scope>NUCLEOTIDE SEQUENCE [LARGE SCALE GENOMIC DNA]</scope>
    <source>
        <strain evidence="14 16">CCUG 8415A</strain>
    </source>
</reference>
<evidence type="ECO:0000256" key="11">
    <source>
        <dbReference type="ARBA" id="ARBA00073645"/>
    </source>
</evidence>
<evidence type="ECO:0000313" key="17">
    <source>
        <dbReference type="Proteomes" id="UP001324384"/>
    </source>
</evidence>
<dbReference type="InterPro" id="IPR035906">
    <property type="entry name" value="MetI-like_sf"/>
</dbReference>
<dbReference type="Proteomes" id="UP001324384">
    <property type="component" value="Chromosome"/>
</dbReference>
<dbReference type="AlphaFoldDB" id="A0A1S9ZJ36"/>
<keyword evidence="5 12" id="KW-0812">Transmembrane</keyword>
<evidence type="ECO:0000259" key="13">
    <source>
        <dbReference type="PROSITE" id="PS50928"/>
    </source>
</evidence>
<evidence type="ECO:0000256" key="4">
    <source>
        <dbReference type="ARBA" id="ARBA00022475"/>
    </source>
</evidence>
<comment type="similarity">
    <text evidence="2">Belongs to the binding-protein-dependent transport system permease family. HisMQ subfamily.</text>
</comment>
<dbReference type="EMBL" id="MUXT01000008">
    <property type="protein sequence ID" value="OOR83400.1"/>
    <property type="molecule type" value="Genomic_DNA"/>
</dbReference>
<dbReference type="InterPro" id="IPR043429">
    <property type="entry name" value="ArtM/GltK/GlnP/TcyL/YhdX-like"/>
</dbReference>
<evidence type="ECO:0000256" key="3">
    <source>
        <dbReference type="ARBA" id="ARBA00022448"/>
    </source>
</evidence>
<dbReference type="NCBIfam" id="TIGR01726">
    <property type="entry name" value="HEQRo_perm_3TM"/>
    <property type="match status" value="1"/>
</dbReference>
<evidence type="ECO:0000256" key="1">
    <source>
        <dbReference type="ARBA" id="ARBA00004429"/>
    </source>
</evidence>
<evidence type="ECO:0000256" key="10">
    <source>
        <dbReference type="ARBA" id="ARBA00062718"/>
    </source>
</evidence>
<dbReference type="InterPro" id="IPR000515">
    <property type="entry name" value="MetI-like"/>
</dbReference>